<name>A0A1H7J5H9_9PROT</name>
<dbReference type="SUPFAM" id="SSF52833">
    <property type="entry name" value="Thioredoxin-like"/>
    <property type="match status" value="1"/>
</dbReference>
<reference evidence="2 3" key="1">
    <citation type="submission" date="2016-10" db="EMBL/GenBank/DDBJ databases">
        <authorList>
            <person name="de Groot N.N."/>
        </authorList>
    </citation>
    <scope>NUCLEOTIDE SEQUENCE [LARGE SCALE GENOMIC DNA]</scope>
    <source>
        <strain evidence="2 3">Nv1</strain>
    </source>
</reference>
<gene>
    <name evidence="2" type="ORF">SAMN05216387_102396</name>
</gene>
<dbReference type="InterPro" id="IPR036249">
    <property type="entry name" value="Thioredoxin-like_sf"/>
</dbReference>
<dbReference type="InterPro" id="IPR013766">
    <property type="entry name" value="Thioredoxin_domain"/>
</dbReference>
<evidence type="ECO:0000313" key="2">
    <source>
        <dbReference type="EMBL" id="SEK69981.1"/>
    </source>
</evidence>
<evidence type="ECO:0000313" key="3">
    <source>
        <dbReference type="Proteomes" id="UP000198620"/>
    </source>
</evidence>
<protein>
    <submittedName>
        <fullName evidence="2">Thioredoxin 1</fullName>
    </submittedName>
</protein>
<dbReference type="AlphaFoldDB" id="A0A1H7J5H9"/>
<dbReference type="Gene3D" id="3.40.30.10">
    <property type="entry name" value="Glutaredoxin"/>
    <property type="match status" value="1"/>
</dbReference>
<dbReference type="STRING" id="1233.SAMN05216387_102396"/>
<dbReference type="OrthoDB" id="215495at2"/>
<sequence length="108" mass="11855">MNNTYAASEPKRAEIDFLRGVTLLEFGASWCGYCRAAQPLIASALSERPAIRHIKVEDGKGRPLGRSFRVTLWPTLIFLKDGKEIARLVRPADAAVISEALDRVSGTV</sequence>
<dbReference type="Pfam" id="PF00085">
    <property type="entry name" value="Thioredoxin"/>
    <property type="match status" value="1"/>
</dbReference>
<feature type="domain" description="Thioredoxin" evidence="1">
    <location>
        <begin position="1"/>
        <end position="106"/>
    </location>
</feature>
<dbReference type="CDD" id="cd02947">
    <property type="entry name" value="TRX_family"/>
    <property type="match status" value="1"/>
</dbReference>
<organism evidence="2 3">
    <name type="scientific">Nitrosovibrio tenuis</name>
    <dbReference type="NCBI Taxonomy" id="1233"/>
    <lineage>
        <taxon>Bacteria</taxon>
        <taxon>Pseudomonadati</taxon>
        <taxon>Pseudomonadota</taxon>
        <taxon>Betaproteobacteria</taxon>
        <taxon>Nitrosomonadales</taxon>
        <taxon>Nitrosomonadaceae</taxon>
        <taxon>Nitrosovibrio</taxon>
    </lineage>
</organism>
<dbReference type="RefSeq" id="WP_090827562.1">
    <property type="nucleotide sequence ID" value="NZ_FOBH01000002.1"/>
</dbReference>
<dbReference type="EMBL" id="FOBH01000002">
    <property type="protein sequence ID" value="SEK69981.1"/>
    <property type="molecule type" value="Genomic_DNA"/>
</dbReference>
<dbReference type="Proteomes" id="UP000198620">
    <property type="component" value="Unassembled WGS sequence"/>
</dbReference>
<keyword evidence="3" id="KW-1185">Reference proteome</keyword>
<dbReference type="PROSITE" id="PS51352">
    <property type="entry name" value="THIOREDOXIN_2"/>
    <property type="match status" value="1"/>
</dbReference>
<evidence type="ECO:0000259" key="1">
    <source>
        <dbReference type="PROSITE" id="PS51352"/>
    </source>
</evidence>
<proteinExistence type="predicted"/>
<accession>A0A1H7J5H9</accession>